<sequence>MGNTPKIALNMSLIKHFMWEFGPDPTFAKIHEAGVSYFELSQIDMTDQLIEDILKASEKHGVTVMATSVNYQPLFGNNAKGLDMVRDFDKIVAYNHKLGVRFIRDSLIPRSCIHSEKGFYEAAETFNTYGKRFYEAGIQLCYHNHHFEFERFGDKTGFEILVENTDPKYVQFEPDVHWIQRAGQNPIDWIRRLAGRESLVHLKDYRIRFPEGDPAPDIFTREQCIQFAELGQGNLDIPEIIKVSLECGAEYLPVEQDQTYGKDPFQCLKESVAYIKSIGYQALL</sequence>
<dbReference type="InterPro" id="IPR036237">
    <property type="entry name" value="Xyl_isomerase-like_sf"/>
</dbReference>
<comment type="caution">
    <text evidence="2">The sequence shown here is derived from an EMBL/GenBank/DDBJ whole genome shotgun (WGS) entry which is preliminary data.</text>
</comment>
<keyword evidence="2" id="KW-0413">Isomerase</keyword>
<reference evidence="2" key="1">
    <citation type="submission" date="2020-10" db="EMBL/GenBank/DDBJ databases">
        <authorList>
            <person name="Gilroy R."/>
        </authorList>
    </citation>
    <scope>NUCLEOTIDE SEQUENCE</scope>
    <source>
        <strain evidence="2">ChiHjej9B8-7071</strain>
    </source>
</reference>
<dbReference type="AlphaFoldDB" id="A0A9D1D7S3"/>
<proteinExistence type="predicted"/>
<evidence type="ECO:0000313" key="2">
    <source>
        <dbReference type="EMBL" id="HIR10495.1"/>
    </source>
</evidence>
<dbReference type="PANTHER" id="PTHR12110">
    <property type="entry name" value="HYDROXYPYRUVATE ISOMERASE"/>
    <property type="match status" value="1"/>
</dbReference>
<protein>
    <submittedName>
        <fullName evidence="2">Sugar phosphate isomerase/epimerase</fullName>
    </submittedName>
</protein>
<dbReference type="Pfam" id="PF01261">
    <property type="entry name" value="AP_endonuc_2"/>
    <property type="match status" value="1"/>
</dbReference>
<dbReference type="Proteomes" id="UP000824258">
    <property type="component" value="Unassembled WGS sequence"/>
</dbReference>
<gene>
    <name evidence="2" type="ORF">IAA70_08830</name>
</gene>
<organism evidence="2 3">
    <name type="scientific">Candidatus Avoscillospira stercoripullorum</name>
    <dbReference type="NCBI Taxonomy" id="2840709"/>
    <lineage>
        <taxon>Bacteria</taxon>
        <taxon>Bacillati</taxon>
        <taxon>Bacillota</taxon>
        <taxon>Clostridia</taxon>
        <taxon>Eubacteriales</taxon>
        <taxon>Oscillospiraceae</taxon>
        <taxon>Oscillospiraceae incertae sedis</taxon>
        <taxon>Candidatus Avoscillospira</taxon>
    </lineage>
</organism>
<evidence type="ECO:0000259" key="1">
    <source>
        <dbReference type="Pfam" id="PF01261"/>
    </source>
</evidence>
<dbReference type="InterPro" id="IPR013022">
    <property type="entry name" value="Xyl_isomerase-like_TIM-brl"/>
</dbReference>
<dbReference type="PANTHER" id="PTHR12110:SF41">
    <property type="entry name" value="INOSOSE DEHYDRATASE"/>
    <property type="match status" value="1"/>
</dbReference>
<evidence type="ECO:0000313" key="3">
    <source>
        <dbReference type="Proteomes" id="UP000824258"/>
    </source>
</evidence>
<name>A0A9D1D7S3_9FIRM</name>
<dbReference type="EMBL" id="DVGD01000290">
    <property type="protein sequence ID" value="HIR10495.1"/>
    <property type="molecule type" value="Genomic_DNA"/>
</dbReference>
<dbReference type="InterPro" id="IPR050312">
    <property type="entry name" value="IolE/XylAMocC-like"/>
</dbReference>
<dbReference type="GO" id="GO:0016853">
    <property type="term" value="F:isomerase activity"/>
    <property type="evidence" value="ECO:0007669"/>
    <property type="project" value="UniProtKB-KW"/>
</dbReference>
<feature type="domain" description="Xylose isomerase-like TIM barrel" evidence="1">
    <location>
        <begin position="27"/>
        <end position="243"/>
    </location>
</feature>
<accession>A0A9D1D7S3</accession>
<dbReference type="SUPFAM" id="SSF51658">
    <property type="entry name" value="Xylose isomerase-like"/>
    <property type="match status" value="1"/>
</dbReference>
<dbReference type="Gene3D" id="3.20.20.150">
    <property type="entry name" value="Divalent-metal-dependent TIM barrel enzymes"/>
    <property type="match status" value="1"/>
</dbReference>
<reference evidence="2" key="2">
    <citation type="journal article" date="2021" name="PeerJ">
        <title>Extensive microbial diversity within the chicken gut microbiome revealed by metagenomics and culture.</title>
        <authorList>
            <person name="Gilroy R."/>
            <person name="Ravi A."/>
            <person name="Getino M."/>
            <person name="Pursley I."/>
            <person name="Horton D.L."/>
            <person name="Alikhan N.F."/>
            <person name="Baker D."/>
            <person name="Gharbi K."/>
            <person name="Hall N."/>
            <person name="Watson M."/>
            <person name="Adriaenssens E.M."/>
            <person name="Foster-Nyarko E."/>
            <person name="Jarju S."/>
            <person name="Secka A."/>
            <person name="Antonio M."/>
            <person name="Oren A."/>
            <person name="Chaudhuri R.R."/>
            <person name="La Ragione R."/>
            <person name="Hildebrand F."/>
            <person name="Pallen M.J."/>
        </authorList>
    </citation>
    <scope>NUCLEOTIDE SEQUENCE</scope>
    <source>
        <strain evidence="2">ChiHjej9B8-7071</strain>
    </source>
</reference>